<accession>A0ABS7SA74</accession>
<organism evidence="1 2">
    <name type="scientific">Occultella gossypii</name>
    <dbReference type="NCBI Taxonomy" id="2800820"/>
    <lineage>
        <taxon>Bacteria</taxon>
        <taxon>Bacillati</taxon>
        <taxon>Actinomycetota</taxon>
        <taxon>Actinomycetes</taxon>
        <taxon>Micrococcales</taxon>
        <taxon>Ruaniaceae</taxon>
        <taxon>Occultella</taxon>
    </lineage>
</organism>
<gene>
    <name evidence="1" type="ORF">KCQ71_13895</name>
</gene>
<sequence>MTHEPTSAQERAEWLRLADRAATVVHKAANGYGAVSMVTGSTLLALAEDALPRLVADVEWWTHKVGEHERRMWASVQERAVWDHERGEHDGPLPVTPCPICEREVAIAEVDGMHALIQRQGDLLTGVVNALRGDPPPLVSWSHHDAPELAADAEAEVERLTARTVTTAAELDALPVGSVVLDRDGDAWQKGAIGRGWSCTVQVLNSHDQPSHSVAAILGPLTVAHVAPDHGSPERESSAGGRP</sequence>
<dbReference type="RefSeq" id="WP_223406875.1">
    <property type="nucleotide sequence ID" value="NZ_JAGSHT010000013.1"/>
</dbReference>
<reference evidence="1 2" key="1">
    <citation type="submission" date="2021-04" db="EMBL/GenBank/DDBJ databases">
        <title>Ruania sp. nov., isolated from sandy soil of mangrove forest.</title>
        <authorList>
            <person name="Ge X."/>
            <person name="Huang R."/>
            <person name="Liu W."/>
        </authorList>
    </citation>
    <scope>NUCLEOTIDE SEQUENCE [LARGE SCALE GENOMIC DNA]</scope>
    <source>
        <strain evidence="1 2">N2-46</strain>
    </source>
</reference>
<keyword evidence="2" id="KW-1185">Reference proteome</keyword>
<protein>
    <recommendedName>
        <fullName evidence="3">PH domain-containing protein</fullName>
    </recommendedName>
</protein>
<evidence type="ECO:0000313" key="1">
    <source>
        <dbReference type="EMBL" id="MBZ2197253.1"/>
    </source>
</evidence>
<name>A0ABS7SA74_9MICO</name>
<evidence type="ECO:0000313" key="2">
    <source>
        <dbReference type="Proteomes" id="UP000826651"/>
    </source>
</evidence>
<dbReference type="EMBL" id="JAGSHT010000013">
    <property type="protein sequence ID" value="MBZ2197253.1"/>
    <property type="molecule type" value="Genomic_DNA"/>
</dbReference>
<proteinExistence type="predicted"/>
<comment type="caution">
    <text evidence="1">The sequence shown here is derived from an EMBL/GenBank/DDBJ whole genome shotgun (WGS) entry which is preliminary data.</text>
</comment>
<evidence type="ECO:0008006" key="3">
    <source>
        <dbReference type="Google" id="ProtNLM"/>
    </source>
</evidence>
<dbReference type="Proteomes" id="UP000826651">
    <property type="component" value="Unassembled WGS sequence"/>
</dbReference>